<feature type="region of interest" description="Disordered" evidence="7">
    <location>
        <begin position="446"/>
        <end position="489"/>
    </location>
</feature>
<keyword evidence="4" id="KW-0862">Zinc</keyword>
<evidence type="ECO:0000313" key="9">
    <source>
        <dbReference type="EMBL" id="KAF2722127.1"/>
    </source>
</evidence>
<dbReference type="GO" id="GO:0031490">
    <property type="term" value="F:chromatin DNA binding"/>
    <property type="evidence" value="ECO:0007669"/>
    <property type="project" value="TreeGrafter"/>
</dbReference>
<dbReference type="Proteomes" id="UP000799441">
    <property type="component" value="Unassembled WGS sequence"/>
</dbReference>
<gene>
    <name evidence="9" type="ORF">K431DRAFT_312077</name>
</gene>
<accession>A0A9P4UN99</accession>
<evidence type="ECO:0000256" key="5">
    <source>
        <dbReference type="ARBA" id="ARBA00023015"/>
    </source>
</evidence>
<dbReference type="Gene3D" id="3.30.40.10">
    <property type="entry name" value="Zinc/RING finger domain, C3HC4 (zinc finger)"/>
    <property type="match status" value="1"/>
</dbReference>
<sequence length="912" mass="104724">MNTKDFEQTIKGNIQLYQAIARRPKSFLERNLKQALQTHQSDLERVLRISQLNSDSEVGNSMTTACEPQESQSSKWSLSLLDRDIQEFVTSELPILQIRRFQIRRLGVKRQQAEPDKEGFDWLPGPSISVRQSCIITLKVVSHHRELLVLPQAAVLEGRSGQNEPFFEIRPSKPFLLELEKLRLERNGTDLDGTSRSHSQDHFILEIAIQCNDLENARNFVGLIDPNAGFDLLETLSPAETRITSQCSIRRLPPDGELVKLYRKPEQGPKLPLDYGLDIEMGWNRSKAGSLLVRNNACQNREKQLSQPGQLPTPELSVPNLPNSQHQKVRIKWVFKSNLHAFVHHTKGWRCAICQGPDNPPHSSMTYLRLHLALHHDYLRFTPEYSSNEPGRFIIRISETEKIHASTIGPPDEGAEECYVRPQRPFDQSRYLDNKDKWTGHQVYRTQAARPGHKRGKRPREPKEFVCRPAPVPAPKRPSSPSEVQDLPEMPRRRHIVPAVPNVMFFRKSSSRVVRGGECLSDSDEDIDSTWVSQYRRRDMKRLKLSQPEIELLELLNCYFSKENANGDAFLMQVLVRFTRQHKVRLKRREIRREFMKRLMFFRKHQLLDAKTVQRCMEIIDQEDEQPPSTPTRNGRTVEPQSAARDRSNWVPGAGFTESMEPTIGQEDETHEVPADWHPMQIHREIIIAHPSEEPSGLESWLSIDQRRRSSNCGQWFRELDCFWDAQLTSIAAAVGKLTWKDPNSDFSLEIPIHSKLARQENLKQFCRLLYIADKTLTSRNDDITLMPSGSPEKIPDSALSETAEASMHTVLQMRSSHDLLDRKHFQRGCAVHGIETKAKREQSNFYTPHHQTTARMIISACPCCHCPVNEARNAIACENHQCANGAYFHLACVNLDRRPAGRWFCAKCTAA</sequence>
<organism evidence="9 10">
    <name type="scientific">Polychaeton citri CBS 116435</name>
    <dbReference type="NCBI Taxonomy" id="1314669"/>
    <lineage>
        <taxon>Eukaryota</taxon>
        <taxon>Fungi</taxon>
        <taxon>Dikarya</taxon>
        <taxon>Ascomycota</taxon>
        <taxon>Pezizomycotina</taxon>
        <taxon>Dothideomycetes</taxon>
        <taxon>Dothideomycetidae</taxon>
        <taxon>Capnodiales</taxon>
        <taxon>Capnodiaceae</taxon>
        <taxon>Polychaeton</taxon>
    </lineage>
</organism>
<evidence type="ECO:0000259" key="8">
    <source>
        <dbReference type="Pfam" id="PF09733"/>
    </source>
</evidence>
<proteinExistence type="inferred from homology"/>
<dbReference type="GO" id="GO:0016586">
    <property type="term" value="C:RSC-type complex"/>
    <property type="evidence" value="ECO:0007669"/>
    <property type="project" value="TreeGrafter"/>
</dbReference>
<keyword evidence="6" id="KW-0804">Transcription</keyword>
<dbReference type="SUPFAM" id="SSF57903">
    <property type="entry name" value="FYVE/PHD zinc finger"/>
    <property type="match status" value="1"/>
</dbReference>
<evidence type="ECO:0000256" key="6">
    <source>
        <dbReference type="ARBA" id="ARBA00023163"/>
    </source>
</evidence>
<evidence type="ECO:0000313" key="10">
    <source>
        <dbReference type="Proteomes" id="UP000799441"/>
    </source>
</evidence>
<keyword evidence="3" id="KW-0863">Zinc-finger</keyword>
<evidence type="ECO:0000256" key="7">
    <source>
        <dbReference type="SAM" id="MobiDB-lite"/>
    </source>
</evidence>
<dbReference type="AlphaFoldDB" id="A0A9P4UN99"/>
<dbReference type="InterPro" id="IPR013083">
    <property type="entry name" value="Znf_RING/FYVE/PHD"/>
</dbReference>
<keyword evidence="10" id="KW-1185">Reference proteome</keyword>
<dbReference type="OrthoDB" id="166746at2759"/>
<evidence type="ECO:0000256" key="2">
    <source>
        <dbReference type="ARBA" id="ARBA00022723"/>
    </source>
</evidence>
<dbReference type="GO" id="GO:0008270">
    <property type="term" value="F:zinc ion binding"/>
    <property type="evidence" value="ECO:0007669"/>
    <property type="project" value="UniProtKB-KW"/>
</dbReference>
<evidence type="ECO:0000256" key="4">
    <source>
        <dbReference type="ARBA" id="ARBA00022833"/>
    </source>
</evidence>
<reference evidence="9" key="1">
    <citation type="journal article" date="2020" name="Stud. Mycol.">
        <title>101 Dothideomycetes genomes: a test case for predicting lifestyles and emergence of pathogens.</title>
        <authorList>
            <person name="Haridas S."/>
            <person name="Albert R."/>
            <person name="Binder M."/>
            <person name="Bloem J."/>
            <person name="Labutti K."/>
            <person name="Salamov A."/>
            <person name="Andreopoulos B."/>
            <person name="Baker S."/>
            <person name="Barry K."/>
            <person name="Bills G."/>
            <person name="Bluhm B."/>
            <person name="Cannon C."/>
            <person name="Castanera R."/>
            <person name="Culley D."/>
            <person name="Daum C."/>
            <person name="Ezra D."/>
            <person name="Gonzalez J."/>
            <person name="Henrissat B."/>
            <person name="Kuo A."/>
            <person name="Liang C."/>
            <person name="Lipzen A."/>
            <person name="Lutzoni F."/>
            <person name="Magnuson J."/>
            <person name="Mondo S."/>
            <person name="Nolan M."/>
            <person name="Ohm R."/>
            <person name="Pangilinan J."/>
            <person name="Park H.-J."/>
            <person name="Ramirez L."/>
            <person name="Alfaro M."/>
            <person name="Sun H."/>
            <person name="Tritt A."/>
            <person name="Yoshinaga Y."/>
            <person name="Zwiers L.-H."/>
            <person name="Turgeon B."/>
            <person name="Goodwin S."/>
            <person name="Spatafora J."/>
            <person name="Crous P."/>
            <person name="Grigoriev I."/>
        </authorList>
    </citation>
    <scope>NUCLEOTIDE SEQUENCE</scope>
    <source>
        <strain evidence="9">CBS 116435</strain>
    </source>
</reference>
<dbReference type="Pfam" id="PF09733">
    <property type="entry name" value="VEFS-Box"/>
    <property type="match status" value="1"/>
</dbReference>
<name>A0A9P4UN99_9PEZI</name>
<protein>
    <recommendedName>
        <fullName evidence="8">Polycomb protein VEFS-Box domain-containing protein</fullName>
    </recommendedName>
</protein>
<keyword evidence="2" id="KW-0479">Metal-binding</keyword>
<comment type="similarity">
    <text evidence="1">Belongs to the VEFS (VRN2-EMF2-FIS2-SU(Z)12) family.</text>
</comment>
<comment type="caution">
    <text evidence="9">The sequence shown here is derived from an EMBL/GenBank/DDBJ whole genome shotgun (WGS) entry which is preliminary data.</text>
</comment>
<feature type="region of interest" description="Disordered" evidence="7">
    <location>
        <begin position="622"/>
        <end position="663"/>
    </location>
</feature>
<dbReference type="PANTHER" id="PTHR22597">
    <property type="entry name" value="POLYCOMB GROUP PROTEIN"/>
    <property type="match status" value="1"/>
</dbReference>
<keyword evidence="5" id="KW-0805">Transcription regulation</keyword>
<evidence type="ECO:0000256" key="1">
    <source>
        <dbReference type="ARBA" id="ARBA00007416"/>
    </source>
</evidence>
<dbReference type="InterPro" id="IPR019135">
    <property type="entry name" value="Polycomb_protein_VEFS-Box"/>
</dbReference>
<dbReference type="PANTHER" id="PTHR22597:SF0">
    <property type="entry name" value="POLYCOMB PROTEIN SUZ12"/>
    <property type="match status" value="1"/>
</dbReference>
<evidence type="ECO:0000256" key="3">
    <source>
        <dbReference type="ARBA" id="ARBA00022771"/>
    </source>
</evidence>
<dbReference type="InterPro" id="IPR011011">
    <property type="entry name" value="Znf_FYVE_PHD"/>
</dbReference>
<dbReference type="EMBL" id="MU003785">
    <property type="protein sequence ID" value="KAF2722127.1"/>
    <property type="molecule type" value="Genomic_DNA"/>
</dbReference>
<feature type="domain" description="Polycomb protein VEFS-Box" evidence="8">
    <location>
        <begin position="504"/>
        <end position="613"/>
    </location>
</feature>